<dbReference type="InterPro" id="IPR050490">
    <property type="entry name" value="Bact_solute-bd_prot1"/>
</dbReference>
<dbReference type="RefSeq" id="WP_126579730.1">
    <property type="nucleotide sequence ID" value="NZ_BIFR01000001.1"/>
</dbReference>
<protein>
    <recommendedName>
        <fullName evidence="3">ABC transporter substrate-binding protein</fullName>
    </recommendedName>
</protein>
<evidence type="ECO:0000313" key="1">
    <source>
        <dbReference type="EMBL" id="GCE12071.1"/>
    </source>
</evidence>
<dbReference type="PANTHER" id="PTHR43649">
    <property type="entry name" value="ARABINOSE-BINDING PROTEIN-RELATED"/>
    <property type="match status" value="1"/>
</dbReference>
<comment type="caution">
    <text evidence="1">The sequence shown here is derived from an EMBL/GenBank/DDBJ whole genome shotgun (WGS) entry which is preliminary data.</text>
</comment>
<gene>
    <name evidence="1" type="ORF">KTT_19300</name>
</gene>
<accession>A0A401ZZ06</accession>
<dbReference type="Gene3D" id="3.40.190.10">
    <property type="entry name" value="Periplasmic binding protein-like II"/>
    <property type="match status" value="1"/>
</dbReference>
<reference evidence="2" key="1">
    <citation type="submission" date="2018-12" db="EMBL/GenBank/DDBJ databases">
        <title>Tengunoibacter tsumagoiensis gen. nov., sp. nov., Dictyobacter kobayashii sp. nov., D. alpinus sp. nov., and D. joshuensis sp. nov. and description of Dictyobacteraceae fam. nov. within the order Ktedonobacterales isolated from Tengu-no-mugimeshi.</title>
        <authorList>
            <person name="Wang C.M."/>
            <person name="Zheng Y."/>
            <person name="Sakai Y."/>
            <person name="Toyoda A."/>
            <person name="Minakuchi Y."/>
            <person name="Abe K."/>
            <person name="Yokota A."/>
            <person name="Yabe S."/>
        </authorList>
    </citation>
    <scope>NUCLEOTIDE SEQUENCE [LARGE SCALE GENOMIC DNA]</scope>
    <source>
        <strain evidence="2">Uno3</strain>
    </source>
</reference>
<dbReference type="InterPro" id="IPR006311">
    <property type="entry name" value="TAT_signal"/>
</dbReference>
<sequence length="572" mass="62235">MSEDTKLESSTVFSEILARPALTRRQMLRTMAATSAVVAGGAVLAACGGTSGAANVTLKVGTWPFAPLPSTITAADKKTPRKKVIADVLQTWLDNHKNVTLKFTGIDVSTDQALTAAILGNTAPAIYGGFADASLQAAALTQGLVADVTDVYKSKKVDDLIAPYAKDLWHSIANLGGKYTSFPGDLLSGGSGFFYRRDVFRANDIPEPTKGWTWEDVKVIAAKLKDINKGVTAIGGPSYLCGYLMNSDLLDAGGPVQGGGGLIGSVPDPGTGSNWHWKIDVTKWTSAWEDRIGLFRSMINDKTVFVDPSYWEGSVVGQFVSGQYLMVPAFSFFYSLGGFGPAKFSDLQKNYPDKSLDDLIGYAPYPHGANGAWSSSIQPGMGQVSFDPHLKSDGLDAITDLYLYMFFGQGYVDVRANTYKVTKDPKDAYDYIAPTNTYFKNPDVPANVTVEAAWGENFVQTYLNVAKQPIIPAYGMYFPPDGKTGPSKDTHADFLSRLSTTNDPIPDILKKFEDTYNQQASSLPSDLSSDDFKAGARKYYAALDKFWKENSTSFYVGVWQEYYHNDVLPRIS</sequence>
<evidence type="ECO:0000313" key="2">
    <source>
        <dbReference type="Proteomes" id="UP000287352"/>
    </source>
</evidence>
<dbReference type="PROSITE" id="PS51318">
    <property type="entry name" value="TAT"/>
    <property type="match status" value="1"/>
</dbReference>
<dbReference type="OrthoDB" id="8663148at2"/>
<dbReference type="SUPFAM" id="SSF53850">
    <property type="entry name" value="Periplasmic binding protein-like II"/>
    <property type="match status" value="1"/>
</dbReference>
<organism evidence="1 2">
    <name type="scientific">Tengunoibacter tsumagoiensis</name>
    <dbReference type="NCBI Taxonomy" id="2014871"/>
    <lineage>
        <taxon>Bacteria</taxon>
        <taxon>Bacillati</taxon>
        <taxon>Chloroflexota</taxon>
        <taxon>Ktedonobacteria</taxon>
        <taxon>Ktedonobacterales</taxon>
        <taxon>Dictyobacteraceae</taxon>
        <taxon>Tengunoibacter</taxon>
    </lineage>
</organism>
<dbReference type="PANTHER" id="PTHR43649:SF14">
    <property type="entry name" value="BLR3389 PROTEIN"/>
    <property type="match status" value="1"/>
</dbReference>
<dbReference type="Proteomes" id="UP000287352">
    <property type="component" value="Unassembled WGS sequence"/>
</dbReference>
<dbReference type="EMBL" id="BIFR01000001">
    <property type="protein sequence ID" value="GCE12071.1"/>
    <property type="molecule type" value="Genomic_DNA"/>
</dbReference>
<proteinExistence type="predicted"/>
<name>A0A401ZZ06_9CHLR</name>
<dbReference type="AlphaFoldDB" id="A0A401ZZ06"/>
<evidence type="ECO:0008006" key="3">
    <source>
        <dbReference type="Google" id="ProtNLM"/>
    </source>
</evidence>
<keyword evidence="2" id="KW-1185">Reference proteome</keyword>